<keyword evidence="4 10" id="KW-0808">Transferase</keyword>
<evidence type="ECO:0000256" key="3">
    <source>
        <dbReference type="ARBA" id="ARBA00022676"/>
    </source>
</evidence>
<dbReference type="GO" id="GO:0009103">
    <property type="term" value="P:lipopolysaccharide biosynthetic process"/>
    <property type="evidence" value="ECO:0007669"/>
    <property type="project" value="UniProtKB-ARBA"/>
</dbReference>
<gene>
    <name evidence="10" type="ORF">UT23_C0013G0043</name>
</gene>
<evidence type="ECO:0000313" key="11">
    <source>
        <dbReference type="Proteomes" id="UP000034325"/>
    </source>
</evidence>
<dbReference type="GO" id="GO:0016763">
    <property type="term" value="F:pentosyltransferase activity"/>
    <property type="evidence" value="ECO:0007669"/>
    <property type="project" value="TreeGrafter"/>
</dbReference>
<keyword evidence="2" id="KW-1003">Cell membrane</keyword>
<keyword evidence="3" id="KW-0328">Glycosyltransferase</keyword>
<evidence type="ECO:0000313" key="10">
    <source>
        <dbReference type="EMBL" id="KKQ97368.1"/>
    </source>
</evidence>
<dbReference type="AlphaFoldDB" id="A0A0G0LZK8"/>
<dbReference type="Proteomes" id="UP000034325">
    <property type="component" value="Unassembled WGS sequence"/>
</dbReference>
<keyword evidence="5 8" id="KW-0812">Transmembrane</keyword>
<feature type="transmembrane region" description="Helical" evidence="8">
    <location>
        <begin position="135"/>
        <end position="153"/>
    </location>
</feature>
<feature type="transmembrane region" description="Helical" evidence="8">
    <location>
        <begin position="382"/>
        <end position="401"/>
    </location>
</feature>
<evidence type="ECO:0000256" key="8">
    <source>
        <dbReference type="SAM" id="Phobius"/>
    </source>
</evidence>
<organism evidence="10 11">
    <name type="scientific">Candidatus Woesebacteria bacterium GW2011_GWA1_39_12</name>
    <dbReference type="NCBI Taxonomy" id="1618549"/>
    <lineage>
        <taxon>Bacteria</taxon>
        <taxon>Candidatus Woeseibacteriota</taxon>
    </lineage>
</organism>
<dbReference type="InterPro" id="IPR050297">
    <property type="entry name" value="LipidA_mod_glycosyltrf_83"/>
</dbReference>
<feature type="transmembrane region" description="Helical" evidence="8">
    <location>
        <begin position="333"/>
        <end position="351"/>
    </location>
</feature>
<feature type="transmembrane region" description="Helical" evidence="8">
    <location>
        <begin position="204"/>
        <end position="225"/>
    </location>
</feature>
<proteinExistence type="predicted"/>
<feature type="transmembrane region" description="Helical" evidence="8">
    <location>
        <begin position="110"/>
        <end position="128"/>
    </location>
</feature>
<evidence type="ECO:0000259" key="9">
    <source>
        <dbReference type="Pfam" id="PF13231"/>
    </source>
</evidence>
<dbReference type="PANTHER" id="PTHR33908:SF11">
    <property type="entry name" value="MEMBRANE PROTEIN"/>
    <property type="match status" value="1"/>
</dbReference>
<feature type="transmembrane region" description="Helical" evidence="8">
    <location>
        <begin position="9"/>
        <end position="30"/>
    </location>
</feature>
<feature type="transmembrane region" description="Helical" evidence="8">
    <location>
        <begin position="159"/>
        <end position="192"/>
    </location>
</feature>
<evidence type="ECO:0000256" key="7">
    <source>
        <dbReference type="ARBA" id="ARBA00023136"/>
    </source>
</evidence>
<feature type="transmembrane region" description="Helical" evidence="8">
    <location>
        <begin position="357"/>
        <end position="375"/>
    </location>
</feature>
<evidence type="ECO:0000256" key="2">
    <source>
        <dbReference type="ARBA" id="ARBA00022475"/>
    </source>
</evidence>
<feature type="transmembrane region" description="Helical" evidence="8">
    <location>
        <begin position="268"/>
        <end position="290"/>
    </location>
</feature>
<comment type="subcellular location">
    <subcellularLocation>
        <location evidence="1">Cell membrane</location>
        <topology evidence="1">Multi-pass membrane protein</topology>
    </subcellularLocation>
</comment>
<evidence type="ECO:0000256" key="5">
    <source>
        <dbReference type="ARBA" id="ARBA00022692"/>
    </source>
</evidence>
<name>A0A0G0LZK8_9BACT</name>
<comment type="caution">
    <text evidence="10">The sequence shown here is derived from an EMBL/GenBank/DDBJ whole genome shotgun (WGS) entry which is preliminary data.</text>
</comment>
<feature type="domain" description="Glycosyltransferase RgtA/B/C/D-like" evidence="9">
    <location>
        <begin position="56"/>
        <end position="214"/>
    </location>
</feature>
<evidence type="ECO:0000256" key="6">
    <source>
        <dbReference type="ARBA" id="ARBA00022989"/>
    </source>
</evidence>
<protein>
    <submittedName>
        <fullName evidence="10">Glycosyl transferase family 39</fullName>
    </submittedName>
</protein>
<evidence type="ECO:0000256" key="1">
    <source>
        <dbReference type="ARBA" id="ARBA00004651"/>
    </source>
</evidence>
<sequence length="520" mass="60918">MLTRNNKVIYLILILGLILRLIVINQSLWLDEAIGALAARDFSYGGILTNFMHFDNHPPLYYLTLRFWTDIFGYSEISLRMPSVLFGVATIYFVYLISKKITYQSPTTNSISLFSAILLATSQFHIYYSQEARMYSMATFFSTLSIYAFLFIVESTKKLKYWVIFSIATTTLIFTDYMPVFLLPVFFVYPIFRKKDWQWWKKYFLTFVPILFLGFLWLPTLLIQFSKGKWLLETLPSWKNVAGGATLKQLALVWTKFSLGRITFLDKYFYYSLIFVASTPFIIALFRAFTNTEHFNARMKRTQRNKLVEPKGREYRGLLAIGSLFSALRKGRFLLIWLWLTIPLLLGLFPAFIYFRYLYIVPAFYLLVSIGVQGFRKKIVKVVLMASLLFVNIFSYFVYILDPHQQREMWREATQFVEDNAKDAEIIIFEFTEPFAPYKWYARGLVAARGVTDSISANPESTSQLTSDTIKDKKGVYYFEYLRDLSDPQRVVEGTLKNQGFSVNKIYNYVGVGQIYYWTR</sequence>
<keyword evidence="6 8" id="KW-1133">Transmembrane helix</keyword>
<dbReference type="EMBL" id="LBWA01000013">
    <property type="protein sequence ID" value="KKQ97368.1"/>
    <property type="molecule type" value="Genomic_DNA"/>
</dbReference>
<evidence type="ECO:0000256" key="4">
    <source>
        <dbReference type="ARBA" id="ARBA00022679"/>
    </source>
</evidence>
<reference evidence="10 11" key="1">
    <citation type="journal article" date="2015" name="Nature">
        <title>rRNA introns, odd ribosomes, and small enigmatic genomes across a large radiation of phyla.</title>
        <authorList>
            <person name="Brown C.T."/>
            <person name="Hug L.A."/>
            <person name="Thomas B.C."/>
            <person name="Sharon I."/>
            <person name="Castelle C.J."/>
            <person name="Singh A."/>
            <person name="Wilkins M.J."/>
            <person name="Williams K.H."/>
            <person name="Banfield J.F."/>
        </authorList>
    </citation>
    <scope>NUCLEOTIDE SEQUENCE [LARGE SCALE GENOMIC DNA]</scope>
</reference>
<feature type="transmembrane region" description="Helical" evidence="8">
    <location>
        <begin position="77"/>
        <end position="98"/>
    </location>
</feature>
<accession>A0A0G0LZK8</accession>
<dbReference type="Pfam" id="PF13231">
    <property type="entry name" value="PMT_2"/>
    <property type="match status" value="1"/>
</dbReference>
<dbReference type="GO" id="GO:0005886">
    <property type="term" value="C:plasma membrane"/>
    <property type="evidence" value="ECO:0007669"/>
    <property type="project" value="UniProtKB-SubCell"/>
</dbReference>
<keyword evidence="7 8" id="KW-0472">Membrane</keyword>
<dbReference type="PANTHER" id="PTHR33908">
    <property type="entry name" value="MANNOSYLTRANSFERASE YKCB-RELATED"/>
    <property type="match status" value="1"/>
</dbReference>
<dbReference type="InterPro" id="IPR038731">
    <property type="entry name" value="RgtA/B/C-like"/>
</dbReference>